<evidence type="ECO:0000313" key="2">
    <source>
        <dbReference type="Proteomes" id="UP000799755"/>
    </source>
</evidence>
<protein>
    <submittedName>
        <fullName evidence="1">Uncharacterized protein</fullName>
    </submittedName>
</protein>
<organism evidence="1 2">
    <name type="scientific">Lindgomyces ingoldianus</name>
    <dbReference type="NCBI Taxonomy" id="673940"/>
    <lineage>
        <taxon>Eukaryota</taxon>
        <taxon>Fungi</taxon>
        <taxon>Dikarya</taxon>
        <taxon>Ascomycota</taxon>
        <taxon>Pezizomycotina</taxon>
        <taxon>Dothideomycetes</taxon>
        <taxon>Pleosporomycetidae</taxon>
        <taxon>Pleosporales</taxon>
        <taxon>Lindgomycetaceae</taxon>
        <taxon>Lindgomyces</taxon>
    </lineage>
</organism>
<gene>
    <name evidence="1" type="ORF">BDR25DRAFT_356174</name>
</gene>
<dbReference type="Proteomes" id="UP000799755">
    <property type="component" value="Unassembled WGS sequence"/>
</dbReference>
<evidence type="ECO:0000313" key="1">
    <source>
        <dbReference type="EMBL" id="KAF2469900.1"/>
    </source>
</evidence>
<reference evidence="1" key="1">
    <citation type="journal article" date="2020" name="Stud. Mycol.">
        <title>101 Dothideomycetes genomes: a test case for predicting lifestyles and emergence of pathogens.</title>
        <authorList>
            <person name="Haridas S."/>
            <person name="Albert R."/>
            <person name="Binder M."/>
            <person name="Bloem J."/>
            <person name="Labutti K."/>
            <person name="Salamov A."/>
            <person name="Andreopoulos B."/>
            <person name="Baker S."/>
            <person name="Barry K."/>
            <person name="Bills G."/>
            <person name="Bluhm B."/>
            <person name="Cannon C."/>
            <person name="Castanera R."/>
            <person name="Culley D."/>
            <person name="Daum C."/>
            <person name="Ezra D."/>
            <person name="Gonzalez J."/>
            <person name="Henrissat B."/>
            <person name="Kuo A."/>
            <person name="Liang C."/>
            <person name="Lipzen A."/>
            <person name="Lutzoni F."/>
            <person name="Magnuson J."/>
            <person name="Mondo S."/>
            <person name="Nolan M."/>
            <person name="Ohm R."/>
            <person name="Pangilinan J."/>
            <person name="Park H.-J."/>
            <person name="Ramirez L."/>
            <person name="Alfaro M."/>
            <person name="Sun H."/>
            <person name="Tritt A."/>
            <person name="Yoshinaga Y."/>
            <person name="Zwiers L.-H."/>
            <person name="Turgeon B."/>
            <person name="Goodwin S."/>
            <person name="Spatafora J."/>
            <person name="Crous P."/>
            <person name="Grigoriev I."/>
        </authorList>
    </citation>
    <scope>NUCLEOTIDE SEQUENCE</scope>
    <source>
        <strain evidence="1">ATCC 200398</strain>
    </source>
</reference>
<sequence length="69" mass="8151">MDSRYYSGPLESRESNTEIGDIRRPWRVFLKRRRSAIPVIVGSGIYSDFWWFWAVEGRLLRARGLVFGD</sequence>
<dbReference type="EMBL" id="MU003510">
    <property type="protein sequence ID" value="KAF2469900.1"/>
    <property type="molecule type" value="Genomic_DNA"/>
</dbReference>
<name>A0ACB6QTP9_9PLEO</name>
<keyword evidence="2" id="KW-1185">Reference proteome</keyword>
<accession>A0ACB6QTP9</accession>
<proteinExistence type="predicted"/>
<comment type="caution">
    <text evidence="1">The sequence shown here is derived from an EMBL/GenBank/DDBJ whole genome shotgun (WGS) entry which is preliminary data.</text>
</comment>